<dbReference type="EMBL" id="JAOPGA020001052">
    <property type="protein sequence ID" value="KAL0484525.1"/>
    <property type="molecule type" value="Genomic_DNA"/>
</dbReference>
<evidence type="ECO:0000313" key="3">
    <source>
        <dbReference type="Proteomes" id="UP001431209"/>
    </source>
</evidence>
<proteinExistence type="predicted"/>
<protein>
    <submittedName>
        <fullName evidence="2">Mup42</fullName>
    </submittedName>
</protein>
<feature type="compositionally biased region" description="Basic and acidic residues" evidence="1">
    <location>
        <begin position="9"/>
        <end position="18"/>
    </location>
</feature>
<dbReference type="AlphaFoldDB" id="A0AAW2Z551"/>
<reference evidence="2 3" key="1">
    <citation type="submission" date="2024-03" db="EMBL/GenBank/DDBJ databases">
        <title>The Acrasis kona genome and developmental transcriptomes reveal deep origins of eukaryotic multicellular pathways.</title>
        <authorList>
            <person name="Sheikh S."/>
            <person name="Fu C.-J."/>
            <person name="Brown M.W."/>
            <person name="Baldauf S.L."/>
        </authorList>
    </citation>
    <scope>NUCLEOTIDE SEQUENCE [LARGE SCALE GENOMIC DNA]</scope>
    <source>
        <strain evidence="2 3">ATCC MYA-3509</strain>
    </source>
</reference>
<name>A0AAW2Z551_9EUKA</name>
<feature type="region of interest" description="Disordered" evidence="1">
    <location>
        <begin position="1"/>
        <end position="22"/>
    </location>
</feature>
<sequence>MVEQTVTTRTEKPHDNDTAKGAVGGAIAGSIVPGVGTVTGAVIGGVVGHYTGEAHEGETKTVTETHNK</sequence>
<comment type="caution">
    <text evidence="2">The sequence shown here is derived from an EMBL/GenBank/DDBJ whole genome shotgun (WGS) entry which is preliminary data.</text>
</comment>
<accession>A0AAW2Z551</accession>
<organism evidence="2 3">
    <name type="scientific">Acrasis kona</name>
    <dbReference type="NCBI Taxonomy" id="1008807"/>
    <lineage>
        <taxon>Eukaryota</taxon>
        <taxon>Discoba</taxon>
        <taxon>Heterolobosea</taxon>
        <taxon>Tetramitia</taxon>
        <taxon>Eutetramitia</taxon>
        <taxon>Acrasidae</taxon>
        <taxon>Acrasis</taxon>
    </lineage>
</organism>
<dbReference type="Proteomes" id="UP001431209">
    <property type="component" value="Unassembled WGS sequence"/>
</dbReference>
<keyword evidence="3" id="KW-1185">Reference proteome</keyword>
<evidence type="ECO:0000256" key="1">
    <source>
        <dbReference type="SAM" id="MobiDB-lite"/>
    </source>
</evidence>
<evidence type="ECO:0000313" key="2">
    <source>
        <dbReference type="EMBL" id="KAL0484525.1"/>
    </source>
</evidence>
<gene>
    <name evidence="2" type="ORF">AKO1_005096</name>
</gene>